<gene>
    <name evidence="1" type="ORF">F8388_025411</name>
</gene>
<organism evidence="1 2">
    <name type="scientific">Cannabis sativa</name>
    <name type="common">Hemp</name>
    <name type="synonym">Marijuana</name>
    <dbReference type="NCBI Taxonomy" id="3483"/>
    <lineage>
        <taxon>Eukaryota</taxon>
        <taxon>Viridiplantae</taxon>
        <taxon>Streptophyta</taxon>
        <taxon>Embryophyta</taxon>
        <taxon>Tracheophyta</taxon>
        <taxon>Spermatophyta</taxon>
        <taxon>Magnoliopsida</taxon>
        <taxon>eudicotyledons</taxon>
        <taxon>Gunneridae</taxon>
        <taxon>Pentapetalae</taxon>
        <taxon>rosids</taxon>
        <taxon>fabids</taxon>
        <taxon>Rosales</taxon>
        <taxon>Cannabaceae</taxon>
        <taxon>Cannabis</taxon>
    </lineage>
</organism>
<dbReference type="AlphaFoldDB" id="A0A7J6G384"/>
<comment type="caution">
    <text evidence="1">The sequence shown here is derived from an EMBL/GenBank/DDBJ whole genome shotgun (WGS) entry which is preliminary data.</text>
</comment>
<evidence type="ECO:0000313" key="2">
    <source>
        <dbReference type="Proteomes" id="UP000525078"/>
    </source>
</evidence>
<proteinExistence type="predicted"/>
<dbReference type="InterPro" id="IPR013083">
    <property type="entry name" value="Znf_RING/FYVE/PHD"/>
</dbReference>
<accession>A0A7J6G384</accession>
<evidence type="ECO:0000313" key="1">
    <source>
        <dbReference type="EMBL" id="KAF4376540.1"/>
    </source>
</evidence>
<dbReference type="Gene3D" id="3.30.40.10">
    <property type="entry name" value="Zinc/RING finger domain, C3HC4 (zinc finger)"/>
    <property type="match status" value="1"/>
</dbReference>
<dbReference type="SUPFAM" id="SSF57850">
    <property type="entry name" value="RING/U-box"/>
    <property type="match status" value="1"/>
</dbReference>
<sequence>MNNNNRIIHKSSSYTNSVTLTEIIHLNNPNINNYQNQKEEPITQFQFNITYRTIVTSCYGHVSNEDGDYTPDGNTPDVVYYPASETLSEPLGVDKIHNFEATYKALSPILSTIGVKRRSARTDVAQAVTEFCKWFINAKNKYSRLVVGAVAIDRQVEQWERSMDDDDINDEFYWMDNMEIVDLHLDGYIVGEDDDDDELGKSCAVCLEEFGVGTKGARMPHCLHLFHDDLGGVEFSRTMGRTLTTELAPSFKLLRLPWKCNDVANKRLLDWFWCSSLVEPADEDRPSRYWCVRSAMIKNKGLGPKIEKCRCWVGHEWLRVNGGYWVVRFSLLGSVWVMRASGQLAGGDFGERRWDVVMGDGEGGSFAGGGVAEKHIREYSKYRVLRRDTNDCSPCHGGRRGRRRRGDRPFLAVTGL</sequence>
<dbReference type="Proteomes" id="UP000525078">
    <property type="component" value="Unassembled WGS sequence"/>
</dbReference>
<name>A0A7J6G384_CANSA</name>
<dbReference type="EMBL" id="JAATIP010000084">
    <property type="protein sequence ID" value="KAF4376540.1"/>
    <property type="molecule type" value="Genomic_DNA"/>
</dbReference>
<reference evidence="1 2" key="1">
    <citation type="journal article" date="2020" name="bioRxiv">
        <title>Sequence and annotation of 42 cannabis genomes reveals extensive copy number variation in cannabinoid synthesis and pathogen resistance genes.</title>
        <authorList>
            <person name="Mckernan K.J."/>
            <person name="Helbert Y."/>
            <person name="Kane L.T."/>
            <person name="Ebling H."/>
            <person name="Zhang L."/>
            <person name="Liu B."/>
            <person name="Eaton Z."/>
            <person name="Mclaughlin S."/>
            <person name="Kingan S."/>
            <person name="Baybayan P."/>
            <person name="Concepcion G."/>
            <person name="Jordan M."/>
            <person name="Riva A."/>
            <person name="Barbazuk W."/>
            <person name="Harkins T."/>
        </authorList>
    </citation>
    <scope>NUCLEOTIDE SEQUENCE [LARGE SCALE GENOMIC DNA]</scope>
    <source>
        <strain evidence="2">cv. Jamaican Lion 4</strain>
        <tissue evidence="1">Leaf</tissue>
    </source>
</reference>
<protein>
    <submittedName>
        <fullName evidence="1">Uncharacterized protein</fullName>
    </submittedName>
</protein>